<evidence type="ECO:0000259" key="1">
    <source>
        <dbReference type="PROSITE" id="PS51841"/>
    </source>
</evidence>
<reference evidence="2" key="1">
    <citation type="submission" date="2019-12" db="EMBL/GenBank/DDBJ databases">
        <title>Clostridiaceae gen. nov. sp. nov., isolated from sediment in Xinjiang, China.</title>
        <authorList>
            <person name="Zhang R."/>
        </authorList>
    </citation>
    <scope>NUCLEOTIDE SEQUENCE</scope>
    <source>
        <strain evidence="2">D2Q-11</strain>
    </source>
</reference>
<dbReference type="PROSITE" id="PS51257">
    <property type="entry name" value="PROKAR_LIPOPROTEIN"/>
    <property type="match status" value="1"/>
</dbReference>
<dbReference type="EMBL" id="WSFT01000053">
    <property type="protein sequence ID" value="MBS4539587.1"/>
    <property type="molecule type" value="Genomic_DNA"/>
</dbReference>
<dbReference type="RefSeq" id="WP_203367512.1">
    <property type="nucleotide sequence ID" value="NZ_WSFT01000053.1"/>
</dbReference>
<name>A0A942Z8A5_9FIRM</name>
<evidence type="ECO:0000313" key="3">
    <source>
        <dbReference type="Proteomes" id="UP000724672"/>
    </source>
</evidence>
<dbReference type="Gene3D" id="2.60.40.1260">
    <property type="entry name" value="Lamin Tail domain"/>
    <property type="match status" value="1"/>
</dbReference>
<comment type="caution">
    <text evidence="2">The sequence shown here is derived from an EMBL/GenBank/DDBJ whole genome shotgun (WGS) entry which is preliminary data.</text>
</comment>
<dbReference type="InterPro" id="IPR036415">
    <property type="entry name" value="Lamin_tail_dom_sf"/>
</dbReference>
<keyword evidence="3" id="KW-1185">Reference proteome</keyword>
<accession>A0A942Z8A5</accession>
<feature type="domain" description="LTD" evidence="1">
    <location>
        <begin position="215"/>
        <end position="324"/>
    </location>
</feature>
<dbReference type="PROSITE" id="PS51841">
    <property type="entry name" value="LTD"/>
    <property type="match status" value="1"/>
</dbReference>
<organism evidence="2 3">
    <name type="scientific">Anaeromonas frigoriresistens</name>
    <dbReference type="NCBI Taxonomy" id="2683708"/>
    <lineage>
        <taxon>Bacteria</taxon>
        <taxon>Bacillati</taxon>
        <taxon>Bacillota</taxon>
        <taxon>Tissierellia</taxon>
        <taxon>Tissierellales</taxon>
        <taxon>Thermohalobacteraceae</taxon>
        <taxon>Anaeromonas</taxon>
    </lineage>
</organism>
<dbReference type="Proteomes" id="UP000724672">
    <property type="component" value="Unassembled WGS sequence"/>
</dbReference>
<dbReference type="Pfam" id="PF13930">
    <property type="entry name" value="Endonuclea_NS_2"/>
    <property type="match status" value="1"/>
</dbReference>
<evidence type="ECO:0000313" key="2">
    <source>
        <dbReference type="EMBL" id="MBS4539587.1"/>
    </source>
</evidence>
<proteinExistence type="predicted"/>
<dbReference type="InterPro" id="IPR001322">
    <property type="entry name" value="Lamin_tail_dom"/>
</dbReference>
<protein>
    <submittedName>
        <fullName evidence="2">Lamin tail domain-containing protein</fullName>
    </submittedName>
</protein>
<gene>
    <name evidence="2" type="ORF">GOQ27_14025</name>
</gene>
<dbReference type="SUPFAM" id="SSF74853">
    <property type="entry name" value="Lamin A/C globular tail domain"/>
    <property type="match status" value="1"/>
</dbReference>
<dbReference type="AlphaFoldDB" id="A0A942Z8A5"/>
<dbReference type="InterPro" id="IPR044927">
    <property type="entry name" value="Endonuclea_NS_2"/>
</dbReference>
<sequence length="324" mass="36384">MAKIKELFMYISQKRLQLFVLTLIITSLFIFVGCSDPFEGYTLIEVEGGDQSGHREANVVVDIGFGDREYYAFTNEYGQLVKVTAKKIIPQDDSTEDVLSTGRYYSDEAKVPGVESPTLDEGHVIADSLGGVSNAYNITPQNSTLNRHGDQAYMEKVIRDAGGCTDFVAIITYPNTETQIPSHYSYTYNIKGNIVKDEFDNINPDEVNAKLESQAPSEKQTESMNKEVMITELDKKAEYIVIKNSGNQAVNLKGWKIISVNGNQSFTFPKFTLDPNSDVKVGDSERNSDIDFHWLDSRGTWNNTKNDPAELYNIKGELVDRYDD</sequence>
<dbReference type="Pfam" id="PF00932">
    <property type="entry name" value="LTD"/>
    <property type="match status" value="1"/>
</dbReference>